<gene>
    <name evidence="5" type="ORF">L1049_024205</name>
</gene>
<dbReference type="Pfam" id="PF00005">
    <property type="entry name" value="ABC_tran"/>
    <property type="match status" value="1"/>
</dbReference>
<dbReference type="SUPFAM" id="SSF52540">
    <property type="entry name" value="P-loop containing nucleoside triphosphate hydrolases"/>
    <property type="match status" value="1"/>
</dbReference>
<dbReference type="GO" id="GO:0016887">
    <property type="term" value="F:ATP hydrolysis activity"/>
    <property type="evidence" value="ECO:0007669"/>
    <property type="project" value="InterPro"/>
</dbReference>
<organism evidence="5 6">
    <name type="scientific">Liquidambar formosana</name>
    <name type="common">Formosan gum</name>
    <dbReference type="NCBI Taxonomy" id="63359"/>
    <lineage>
        <taxon>Eukaryota</taxon>
        <taxon>Viridiplantae</taxon>
        <taxon>Streptophyta</taxon>
        <taxon>Embryophyta</taxon>
        <taxon>Tracheophyta</taxon>
        <taxon>Spermatophyta</taxon>
        <taxon>Magnoliopsida</taxon>
        <taxon>eudicotyledons</taxon>
        <taxon>Gunneridae</taxon>
        <taxon>Pentapetalae</taxon>
        <taxon>Saxifragales</taxon>
        <taxon>Altingiaceae</taxon>
        <taxon>Liquidambar</taxon>
    </lineage>
</organism>
<proteinExistence type="inferred from homology"/>
<feature type="domain" description="ABC transporter" evidence="4">
    <location>
        <begin position="145"/>
        <end position="176"/>
    </location>
</feature>
<comment type="caution">
    <text evidence="5">The sequence shown here is derived from an EMBL/GenBank/DDBJ whole genome shotgun (WGS) entry which is preliminary data.</text>
</comment>
<dbReference type="EMBL" id="JBBPBK010000005">
    <property type="protein sequence ID" value="KAK9285023.1"/>
    <property type="molecule type" value="Genomic_DNA"/>
</dbReference>
<dbReference type="GO" id="GO:0005524">
    <property type="term" value="F:ATP binding"/>
    <property type="evidence" value="ECO:0007669"/>
    <property type="project" value="InterPro"/>
</dbReference>
<keyword evidence="2" id="KW-0813">Transport</keyword>
<feature type="region of interest" description="Disordered" evidence="3">
    <location>
        <begin position="1"/>
        <end position="49"/>
    </location>
</feature>
<dbReference type="InterPro" id="IPR027417">
    <property type="entry name" value="P-loop_NTPase"/>
</dbReference>
<dbReference type="InterPro" id="IPR003439">
    <property type="entry name" value="ABC_transporter-like_ATP-bd"/>
</dbReference>
<dbReference type="AlphaFoldDB" id="A0AAP0X4D9"/>
<evidence type="ECO:0000259" key="4">
    <source>
        <dbReference type="Pfam" id="PF00005"/>
    </source>
</evidence>
<sequence length="176" mass="19089">MASPINVPRWTPSPSPTRPLVKESTTTRKKRSDDDAEMQSMASEEDGMYSSSMERVFPFSIAPNTTIATHSSHSDIYETPSSRRMIDSKVQEYSLEMEEVEPSIDGEGKGNFVTSAAKGVCLTWKELRVTVGDRKSGRRRPILEGLTGYAGPGEVLAIMGPSGCGKSTLLDALAGE</sequence>
<accession>A0AAP0X4D9</accession>
<comment type="similarity">
    <text evidence="1">Belongs to the ABC transporter superfamily. ABCG family. Eye pigment precursor importer (TC 3.A.1.204) subfamily.</text>
</comment>
<evidence type="ECO:0000313" key="5">
    <source>
        <dbReference type="EMBL" id="KAK9285023.1"/>
    </source>
</evidence>
<dbReference type="PANTHER" id="PTHR48042">
    <property type="entry name" value="ABC TRANSPORTER G FAMILY MEMBER 11"/>
    <property type="match status" value="1"/>
</dbReference>
<dbReference type="Proteomes" id="UP001415857">
    <property type="component" value="Unassembled WGS sequence"/>
</dbReference>
<keyword evidence="6" id="KW-1185">Reference proteome</keyword>
<dbReference type="InterPro" id="IPR052215">
    <property type="entry name" value="Plant_ABCG"/>
</dbReference>
<evidence type="ECO:0000313" key="6">
    <source>
        <dbReference type="Proteomes" id="UP001415857"/>
    </source>
</evidence>
<reference evidence="5 6" key="1">
    <citation type="journal article" date="2024" name="Plant J.">
        <title>Genome sequences and population genomics reveal climatic adaptation and genomic divergence between two closely related sweetgum species.</title>
        <authorList>
            <person name="Xu W.Q."/>
            <person name="Ren C.Q."/>
            <person name="Zhang X.Y."/>
            <person name="Comes H.P."/>
            <person name="Liu X.H."/>
            <person name="Li Y.G."/>
            <person name="Kettle C.J."/>
            <person name="Jalonen R."/>
            <person name="Gaisberger H."/>
            <person name="Ma Y.Z."/>
            <person name="Qiu Y.X."/>
        </authorList>
    </citation>
    <scope>NUCLEOTIDE SEQUENCE [LARGE SCALE GENOMIC DNA]</scope>
    <source>
        <strain evidence="5">Hangzhou</strain>
    </source>
</reference>
<name>A0AAP0X4D9_LIQFO</name>
<evidence type="ECO:0000256" key="1">
    <source>
        <dbReference type="ARBA" id="ARBA00005814"/>
    </source>
</evidence>
<dbReference type="PANTHER" id="PTHR48042:SF19">
    <property type="entry name" value="OS09G0472100 PROTEIN"/>
    <property type="match status" value="1"/>
</dbReference>
<evidence type="ECO:0000256" key="2">
    <source>
        <dbReference type="ARBA" id="ARBA00022448"/>
    </source>
</evidence>
<protein>
    <recommendedName>
        <fullName evidence="4">ABC transporter domain-containing protein</fullName>
    </recommendedName>
</protein>
<dbReference type="Gene3D" id="3.40.50.300">
    <property type="entry name" value="P-loop containing nucleotide triphosphate hydrolases"/>
    <property type="match status" value="1"/>
</dbReference>
<evidence type="ECO:0000256" key="3">
    <source>
        <dbReference type="SAM" id="MobiDB-lite"/>
    </source>
</evidence>